<dbReference type="InterPro" id="IPR011051">
    <property type="entry name" value="RmlC_Cupin_sf"/>
</dbReference>
<evidence type="ECO:0000313" key="19">
    <source>
        <dbReference type="EMBL" id="QOS18065.1"/>
    </source>
</evidence>
<evidence type="ECO:0000256" key="1">
    <source>
        <dbReference type="ARBA" id="ARBA00001298"/>
    </source>
</evidence>
<dbReference type="NCBIfam" id="TIGR01221">
    <property type="entry name" value="rmlC"/>
    <property type="match status" value="1"/>
</dbReference>
<dbReference type="AlphaFoldDB" id="A0A7M3VIG9"/>
<evidence type="ECO:0000313" key="28">
    <source>
        <dbReference type="EMBL" id="QOS20963.1"/>
    </source>
</evidence>
<feature type="site" description="Participates in a stacking interaction with the thymidine ring of dTDP-4-oxo-6-deoxyglucose" evidence="6">
    <location>
        <position position="137"/>
    </location>
</feature>
<evidence type="ECO:0000313" key="37">
    <source>
        <dbReference type="EMBL" id="QOS26000.1"/>
    </source>
</evidence>
<evidence type="ECO:0000313" key="33">
    <source>
        <dbReference type="EMBL" id="QOS23314.1"/>
    </source>
</evidence>
<dbReference type="EMBL" id="MT898054">
    <property type="protein sequence ID" value="QOS16536.1"/>
    <property type="molecule type" value="Genomic_DNA"/>
</dbReference>
<evidence type="ECO:0000313" key="14">
    <source>
        <dbReference type="EMBL" id="QOS16536.1"/>
    </source>
</evidence>
<dbReference type="EMBL" id="MT898346">
    <property type="protein sequence ID" value="QOS27353.1"/>
    <property type="molecule type" value="Genomic_DNA"/>
</dbReference>
<dbReference type="EMBL" id="MT898105">
    <property type="protein sequence ID" value="QOS18424.1"/>
    <property type="molecule type" value="Genomic_DNA"/>
</dbReference>
<dbReference type="EMBL" id="MT898052">
    <property type="protein sequence ID" value="QOS16472.1"/>
    <property type="molecule type" value="Genomic_DNA"/>
</dbReference>
<dbReference type="EMBL" id="MT898246">
    <property type="protein sequence ID" value="QOS23585.1"/>
    <property type="molecule type" value="Genomic_DNA"/>
</dbReference>
<evidence type="ECO:0000313" key="15">
    <source>
        <dbReference type="EMBL" id="QOS16870.1"/>
    </source>
</evidence>
<dbReference type="EMBL" id="MT898107">
    <property type="protein sequence ID" value="QOS18492.1"/>
    <property type="molecule type" value="Genomic_DNA"/>
</dbReference>
<dbReference type="EMBL" id="MT898135">
    <property type="protein sequence ID" value="QOS19541.1"/>
    <property type="molecule type" value="Genomic_DNA"/>
</dbReference>
<dbReference type="PANTHER" id="PTHR21047">
    <property type="entry name" value="DTDP-6-DEOXY-D-GLUCOSE-3,5 EPIMERASE"/>
    <property type="match status" value="1"/>
</dbReference>
<dbReference type="EMBL" id="MT898252">
    <property type="protein sequence ID" value="QOS23793.1"/>
    <property type="molecule type" value="Genomic_DNA"/>
</dbReference>
<dbReference type="Pfam" id="PF00908">
    <property type="entry name" value="dTDP_sugar_isom"/>
    <property type="match status" value="1"/>
</dbReference>
<protein>
    <recommendedName>
        <fullName evidence="4 7">dTDP-4-dehydrorhamnose 3,5-epimerase</fullName>
        <ecNumber evidence="3 7">5.1.3.13</ecNumber>
    </recommendedName>
    <alternativeName>
        <fullName evidence="7">Thymidine diphospho-4-keto-rhamnose 3,5-epimerase</fullName>
    </alternativeName>
</protein>
<evidence type="ECO:0000313" key="16">
    <source>
        <dbReference type="EMBL" id="QOS17004.1"/>
    </source>
</evidence>
<reference evidence="9" key="1">
    <citation type="submission" date="2020-08" db="EMBL/GenBank/DDBJ databases">
        <title>Genetic structure, function and evolution of capsule biosynthesis loci in Vibrio parahaemolyticus.</title>
        <authorList>
            <person name="Li L."/>
            <person name="Bian S."/>
        </authorList>
    </citation>
    <scope>NUCLEOTIDE SEQUENCE</scope>
    <source>
        <strain evidence="18">VP188</strain>
        <strain evidence="23">VP204</strain>
        <strain evidence="15">VP22</strain>
        <strain evidence="30">VP230</strain>
        <strain evidence="11">VP264</strain>
        <strain evidence="24">VP272</strain>
        <strain evidence="19">VP285</strain>
        <strain evidence="22">VP302</strain>
        <strain evidence="43">VP324</strain>
        <strain evidence="31">VP341</strain>
        <strain evidence="38">VP342</strain>
        <strain evidence="21">VP343</strain>
        <strain evidence="37">VP354</strain>
        <strain evidence="42">VP357</strain>
        <strain evidence="12">VP363</strain>
        <strain evidence="44">VP365</strain>
        <strain evidence="27">VP369</strain>
        <strain evidence="32">VP372</strain>
        <strain evidence="20">VP373</strain>
        <strain evidence="17">VP374</strain>
        <strain evidence="13">VP384</strain>
        <strain evidence="35">VP390</strain>
        <strain evidence="26">VP391</strain>
        <strain evidence="36">VP392</strain>
        <strain evidence="40">VP394</strain>
        <strain evidence="41">VP395</strain>
        <strain evidence="25">VP396</strain>
        <strain evidence="28">VP398</strain>
        <strain evidence="9">VP401</strain>
        <strain evidence="29">VP402</strain>
        <strain evidence="10">VP403</strain>
        <strain evidence="34">VP404</strain>
        <strain evidence="16">VP405</strain>
        <strain evidence="33">VP440</strain>
        <strain evidence="8">VP441</strain>
        <strain evidence="14">VP63</strain>
        <strain evidence="39">VP85</strain>
    </source>
</reference>
<dbReference type="GO" id="GO:0019305">
    <property type="term" value="P:dTDP-rhamnose biosynthetic process"/>
    <property type="evidence" value="ECO:0007669"/>
    <property type="project" value="UniProtKB-UniRule"/>
</dbReference>
<organism evidence="9">
    <name type="scientific">Vibrio parahaemolyticus</name>
    <dbReference type="NCBI Taxonomy" id="670"/>
    <lineage>
        <taxon>Bacteria</taxon>
        <taxon>Pseudomonadati</taxon>
        <taxon>Pseudomonadota</taxon>
        <taxon>Gammaproteobacteria</taxon>
        <taxon>Vibrionales</taxon>
        <taxon>Vibrionaceae</taxon>
        <taxon>Vibrio</taxon>
    </lineage>
</organism>
<evidence type="ECO:0000313" key="13">
    <source>
        <dbReference type="EMBL" id="QOS16472.1"/>
    </source>
</evidence>
<accession>A0A7M3VIG9</accession>
<gene>
    <name evidence="9" type="primary">rfbC</name>
    <name evidence="18" type="ORF">VP188_00016</name>
    <name evidence="23" type="ORF">VP204_00016</name>
    <name evidence="15" type="ORF">VP22_00016</name>
    <name evidence="30" type="ORF">VP230_00017</name>
    <name evidence="11" type="ORF">VP264_00016</name>
    <name evidence="24" type="ORF">VP272_00016</name>
    <name evidence="19" type="ORF">VP285_00016</name>
    <name evidence="22" type="ORF">VP302_00016</name>
    <name evidence="43" type="ORF">VP324_00016</name>
    <name evidence="31" type="ORF">VP341_00016</name>
    <name evidence="38" type="ORF">VP342_00016</name>
    <name evidence="21" type="ORF">VP343_00016</name>
    <name evidence="37" type="ORF">VP354_00016</name>
    <name evidence="42" type="ORF">VP357_00016</name>
    <name evidence="12" type="ORF">VP363_00016</name>
    <name evidence="44" type="ORF">VP365_00016</name>
    <name evidence="27" type="ORF">VP369_00016</name>
    <name evidence="32" type="ORF">VP372_00016</name>
    <name evidence="20" type="ORF">VP373_00016</name>
    <name evidence="17" type="ORF">VP374_00016</name>
    <name evidence="13" type="ORF">VP384_00016</name>
    <name evidence="35" type="ORF">VP390_00016</name>
    <name evidence="26" type="ORF">VP391_00016</name>
    <name evidence="36" type="ORF">VP392_00016</name>
    <name evidence="40" type="ORF">VP394_00016</name>
    <name evidence="41" type="ORF">VP395_00016</name>
    <name evidence="25" type="ORF">VP396_00016</name>
    <name evidence="28" type="ORF">VP398_00016</name>
    <name evidence="9" type="ORF">VP401_00016</name>
    <name evidence="29" type="ORF">VP402_00016</name>
    <name evidence="10" type="ORF">VP403_00016</name>
    <name evidence="34" type="ORF">VP404_00016</name>
    <name evidence="16" type="ORF">VP405_00016</name>
    <name evidence="33" type="ORF">VP440_00016</name>
    <name evidence="8" type="ORF">VP441_00016</name>
    <name evidence="14" type="ORF">VP63_00016</name>
    <name evidence="39" type="ORF">VP85_00016</name>
</gene>
<dbReference type="EMBL" id="MT898234">
    <property type="protein sequence ID" value="QOS23164.1"/>
    <property type="molecule type" value="Genomic_DNA"/>
</dbReference>
<evidence type="ECO:0000313" key="35">
    <source>
        <dbReference type="EMBL" id="QOS23585.1"/>
    </source>
</evidence>
<dbReference type="CDD" id="cd00438">
    <property type="entry name" value="cupin_RmlC"/>
    <property type="match status" value="1"/>
</dbReference>
<evidence type="ECO:0000313" key="40">
    <source>
        <dbReference type="EMBL" id="QOS27422.1"/>
    </source>
</evidence>
<evidence type="ECO:0000256" key="3">
    <source>
        <dbReference type="ARBA" id="ARBA00012098"/>
    </source>
</evidence>
<evidence type="ECO:0000313" key="32">
    <source>
        <dbReference type="EMBL" id="QOS23164.1"/>
    </source>
</evidence>
<evidence type="ECO:0000313" key="9">
    <source>
        <dbReference type="EMBL" id="QOS15154.1"/>
    </source>
</evidence>
<evidence type="ECO:0000313" key="43">
    <source>
        <dbReference type="EMBL" id="QOS29314.1"/>
    </source>
</evidence>
<dbReference type="EMBL" id="MT898124">
    <property type="protein sequence ID" value="QOS19128.1"/>
    <property type="molecule type" value="Genomic_DNA"/>
</dbReference>
<evidence type="ECO:0000313" key="26">
    <source>
        <dbReference type="EMBL" id="QOS19758.1"/>
    </source>
</evidence>
<dbReference type="EMBL" id="MT898380">
    <property type="protein sequence ID" value="QOS28715.1"/>
    <property type="molecule type" value="Genomic_DNA"/>
</dbReference>
<dbReference type="EMBL" id="MT898087">
    <property type="protein sequence ID" value="QOS17753.1"/>
    <property type="molecule type" value="Genomic_DNA"/>
</dbReference>
<dbReference type="RefSeq" id="WP_005462480.1">
    <property type="nucleotide sequence ID" value="NZ_CAMFGX010000002.1"/>
</dbReference>
<dbReference type="PANTHER" id="PTHR21047:SF2">
    <property type="entry name" value="THYMIDINE DIPHOSPHO-4-KETO-RHAMNOSE 3,5-EPIMERASE"/>
    <property type="match status" value="1"/>
</dbReference>
<evidence type="ECO:0000256" key="6">
    <source>
        <dbReference type="PIRSR" id="PIRSR600888-3"/>
    </source>
</evidence>
<dbReference type="OrthoDB" id="9800680at2"/>
<evidence type="ECO:0000313" key="44">
    <source>
        <dbReference type="EMBL" id="QOS29414.1"/>
    </source>
</evidence>
<evidence type="ECO:0000313" key="12">
    <source>
        <dbReference type="EMBL" id="QOS16336.1"/>
    </source>
</evidence>
<evidence type="ECO:0000256" key="2">
    <source>
        <dbReference type="ARBA" id="ARBA00001997"/>
    </source>
</evidence>
<dbReference type="EMBL" id="MT898048">
    <property type="protein sequence ID" value="QOS16336.1"/>
    <property type="molecule type" value="Genomic_DNA"/>
</dbReference>
<dbReference type="EMBL" id="MT898062">
    <property type="protein sequence ID" value="QOS16870.1"/>
    <property type="molecule type" value="Genomic_DNA"/>
</dbReference>
<dbReference type="EMBL" id="MT898141">
    <property type="protein sequence ID" value="QOS19758.1"/>
    <property type="molecule type" value="Genomic_DNA"/>
</dbReference>
<comment type="similarity">
    <text evidence="7">Belongs to the dTDP-4-dehydrorhamnose 3,5-epimerase family.</text>
</comment>
<evidence type="ECO:0000256" key="7">
    <source>
        <dbReference type="RuleBase" id="RU364069"/>
    </source>
</evidence>
<evidence type="ECO:0000313" key="11">
    <source>
        <dbReference type="EMBL" id="QOS15969.1"/>
    </source>
</evidence>
<dbReference type="EMBL" id="MT898323">
    <property type="protein sequence ID" value="QOS26462.1"/>
    <property type="molecule type" value="Genomic_DNA"/>
</dbReference>
<dbReference type="EMBL" id="MT898219">
    <property type="protein sequence ID" value="QOS22630.1"/>
    <property type="molecule type" value="Genomic_DNA"/>
</dbReference>
<dbReference type="EC" id="5.1.3.13" evidence="3 7"/>
<dbReference type="SUPFAM" id="SSF51182">
    <property type="entry name" value="RmlC-like cupins"/>
    <property type="match status" value="1"/>
</dbReference>
<dbReference type="UniPathway" id="UPA00124"/>
<comment type="pathway">
    <text evidence="7">Carbohydrate biosynthesis; dTDP-L-rhamnose biosynthesis.</text>
</comment>
<evidence type="ECO:0000313" key="21">
    <source>
        <dbReference type="EMBL" id="QOS18299.1"/>
    </source>
</evidence>
<dbReference type="GO" id="GO:0005829">
    <property type="term" value="C:cytosol"/>
    <property type="evidence" value="ECO:0007669"/>
    <property type="project" value="TreeGrafter"/>
</dbReference>
<dbReference type="EMBL" id="MT898195">
    <property type="protein sequence ID" value="QOS21699.1"/>
    <property type="molecule type" value="Genomic_DNA"/>
</dbReference>
<dbReference type="InterPro" id="IPR000888">
    <property type="entry name" value="RmlC-like"/>
</dbReference>
<evidence type="ECO:0000313" key="25">
    <source>
        <dbReference type="EMBL" id="QOS19541.1"/>
    </source>
</evidence>
<dbReference type="EMBL" id="MT898016">
    <property type="protein sequence ID" value="QOS15154.1"/>
    <property type="molecule type" value="Genomic_DNA"/>
</dbReference>
<dbReference type="EMBL" id="MT898102">
    <property type="protein sequence ID" value="QOS18299.1"/>
    <property type="molecule type" value="Genomic_DNA"/>
</dbReference>
<dbReference type="EMBL" id="MT898310">
    <property type="protein sequence ID" value="QOS26000.1"/>
    <property type="molecule type" value="Genomic_DNA"/>
</dbReference>
<evidence type="ECO:0000313" key="34">
    <source>
        <dbReference type="EMBL" id="QOS23523.1"/>
    </source>
</evidence>
<comment type="subunit">
    <text evidence="7">Homodimer.</text>
</comment>
<dbReference type="EMBL" id="MT898193">
    <property type="protein sequence ID" value="QOS21626.1"/>
    <property type="molecule type" value="Genomic_DNA"/>
</dbReference>
<evidence type="ECO:0000313" key="38">
    <source>
        <dbReference type="EMBL" id="QOS26462.1"/>
    </source>
</evidence>
<dbReference type="GO" id="GO:0000271">
    <property type="term" value="P:polysaccharide biosynthetic process"/>
    <property type="evidence" value="ECO:0007669"/>
    <property type="project" value="TreeGrafter"/>
</dbReference>
<evidence type="ECO:0000313" key="17">
    <source>
        <dbReference type="EMBL" id="QOS17753.1"/>
    </source>
</evidence>
<evidence type="ECO:0000313" key="29">
    <source>
        <dbReference type="EMBL" id="QOS21626.1"/>
    </source>
</evidence>
<evidence type="ECO:0000313" key="24">
    <source>
        <dbReference type="EMBL" id="QOS19128.1"/>
    </source>
</evidence>
<dbReference type="EMBL" id="MT898238">
    <property type="protein sequence ID" value="QOS23314.1"/>
    <property type="molecule type" value="Genomic_DNA"/>
</dbReference>
<dbReference type="EMBL" id="MT898095">
    <property type="protein sequence ID" value="QOS18065.1"/>
    <property type="molecule type" value="Genomic_DNA"/>
</dbReference>
<evidence type="ECO:0000313" key="10">
    <source>
        <dbReference type="EMBL" id="QOS15793.1"/>
    </source>
</evidence>
<dbReference type="EMBL" id="MT898038">
    <property type="protein sequence ID" value="QOS15969.1"/>
    <property type="molecule type" value="Genomic_DNA"/>
</dbReference>
<feature type="active site" description="Proton acceptor" evidence="5">
    <location>
        <position position="62"/>
    </location>
</feature>
<evidence type="ECO:0000313" key="23">
    <source>
        <dbReference type="EMBL" id="QOS18492.1"/>
    </source>
</evidence>
<dbReference type="Gene3D" id="2.60.120.10">
    <property type="entry name" value="Jelly Rolls"/>
    <property type="match status" value="1"/>
</dbReference>
<dbReference type="InterPro" id="IPR014710">
    <property type="entry name" value="RmlC-like_jellyroll"/>
</dbReference>
<dbReference type="EMBL" id="MT898144">
    <property type="protein sequence ID" value="QOS19872.1"/>
    <property type="molecule type" value="Genomic_DNA"/>
</dbReference>
<evidence type="ECO:0000256" key="4">
    <source>
        <dbReference type="ARBA" id="ARBA00019595"/>
    </source>
</evidence>
<evidence type="ECO:0000313" key="27">
    <source>
        <dbReference type="EMBL" id="QOS19872.1"/>
    </source>
</evidence>
<sequence>MKVITTEIEGLLVVEPKVFGDSRGFFLESWNKLKFDEATGMEVSFVQDNHSKSESGTLRGLHIQTKNAQGKLVRVVKGAVYDVAVDLRKDSKTYGKWFGLILSAENKKQLWIPKGFAHGFLALEDDTEFLYKCDGYYDPLYEVSIDWNDKALAIDWGQFESFKTLKLSDKDSKGIGLSEFSTLEKEF</sequence>
<dbReference type="EMBL" id="MT898348">
    <property type="protein sequence ID" value="QOS27422.1"/>
    <property type="molecule type" value="Genomic_DNA"/>
</dbReference>
<dbReference type="EMBL" id="MT898096">
    <property type="protein sequence ID" value="QOS18097.1"/>
    <property type="molecule type" value="Genomic_DNA"/>
</dbReference>
<dbReference type="EMBL" id="MT898094">
    <property type="protein sequence ID" value="QOS18033.1"/>
    <property type="molecule type" value="Genomic_DNA"/>
</dbReference>
<dbReference type="EMBL" id="MT898033">
    <property type="protein sequence ID" value="QOS15793.1"/>
    <property type="molecule type" value="Genomic_DNA"/>
</dbReference>
<evidence type="ECO:0000313" key="39">
    <source>
        <dbReference type="EMBL" id="QOS27353.1"/>
    </source>
</evidence>
<comment type="catalytic activity">
    <reaction evidence="1 7">
        <text>dTDP-4-dehydro-6-deoxy-alpha-D-glucose = dTDP-4-dehydro-beta-L-rhamnose</text>
        <dbReference type="Rhea" id="RHEA:16969"/>
        <dbReference type="ChEBI" id="CHEBI:57649"/>
        <dbReference type="ChEBI" id="CHEBI:62830"/>
        <dbReference type="EC" id="5.1.3.13"/>
    </reaction>
</comment>
<keyword evidence="7 9" id="KW-0413">Isomerase</keyword>
<dbReference type="EMBL" id="MT898399">
    <property type="protein sequence ID" value="QOS29414.1"/>
    <property type="molecule type" value="Genomic_DNA"/>
</dbReference>
<dbReference type="EMBL" id="MT898396">
    <property type="protein sequence ID" value="QOS29314.1"/>
    <property type="molecule type" value="Genomic_DNA"/>
</dbReference>
<name>A0A7M3VIG9_VIBPH</name>
<proteinExistence type="inferred from homology"/>
<dbReference type="EMBL" id="MT898015">
    <property type="protein sequence ID" value="QOS15122.1"/>
    <property type="molecule type" value="Genomic_DNA"/>
</dbReference>
<evidence type="ECO:0000313" key="31">
    <source>
        <dbReference type="EMBL" id="QOS22630.1"/>
    </source>
</evidence>
<dbReference type="OMA" id="AHVTYKC"/>
<evidence type="ECO:0000256" key="5">
    <source>
        <dbReference type="PIRSR" id="PIRSR600888-1"/>
    </source>
</evidence>
<comment type="function">
    <text evidence="2 7">Catalyzes the epimerization of the C3' and C5'positions of dTDP-6-deoxy-D-xylo-4-hexulose, forming dTDP-6-deoxy-L-lyxo-4-hexulose.</text>
</comment>
<evidence type="ECO:0000313" key="41">
    <source>
        <dbReference type="EMBL" id="QOS27614.1"/>
    </source>
</evidence>
<dbReference type="EMBL" id="MT898174">
    <property type="protein sequence ID" value="QOS20963.1"/>
    <property type="molecule type" value="Genomic_DNA"/>
</dbReference>
<dbReference type="GO" id="GO:0008830">
    <property type="term" value="F:dTDP-4-dehydrorhamnose 3,5-epimerase activity"/>
    <property type="evidence" value="ECO:0007669"/>
    <property type="project" value="UniProtKB-UniRule"/>
</dbReference>
<evidence type="ECO:0000313" key="22">
    <source>
        <dbReference type="EMBL" id="QOS18424.1"/>
    </source>
</evidence>
<feature type="active site" description="Proton donor" evidence="5">
    <location>
        <position position="131"/>
    </location>
</feature>
<dbReference type="EMBL" id="MT898066">
    <property type="protein sequence ID" value="QOS17004.1"/>
    <property type="molecule type" value="Genomic_DNA"/>
</dbReference>
<evidence type="ECO:0000313" key="8">
    <source>
        <dbReference type="EMBL" id="QOS15122.1"/>
    </source>
</evidence>
<dbReference type="EMBL" id="MT898353">
    <property type="protein sequence ID" value="QOS27614.1"/>
    <property type="molecule type" value="Genomic_DNA"/>
</dbReference>
<dbReference type="GeneID" id="1187696"/>
<evidence type="ECO:0000313" key="18">
    <source>
        <dbReference type="EMBL" id="QOS18033.1"/>
    </source>
</evidence>
<evidence type="ECO:0000313" key="30">
    <source>
        <dbReference type="EMBL" id="QOS21699.1"/>
    </source>
</evidence>
<evidence type="ECO:0000313" key="20">
    <source>
        <dbReference type="EMBL" id="QOS18097.1"/>
    </source>
</evidence>
<dbReference type="EMBL" id="MT898244">
    <property type="protein sequence ID" value="QOS23523.1"/>
    <property type="molecule type" value="Genomic_DNA"/>
</dbReference>
<evidence type="ECO:0000313" key="36">
    <source>
        <dbReference type="EMBL" id="QOS23793.1"/>
    </source>
</evidence>
<evidence type="ECO:0000313" key="42">
    <source>
        <dbReference type="EMBL" id="QOS28715.1"/>
    </source>
</evidence>